<dbReference type="NCBIfam" id="TIGR02532">
    <property type="entry name" value="IV_pilin_GFxxxE"/>
    <property type="match status" value="1"/>
</dbReference>
<dbReference type="PROSITE" id="PS00409">
    <property type="entry name" value="PROKAR_NTER_METHYL"/>
    <property type="match status" value="1"/>
</dbReference>
<dbReference type="Pfam" id="PF07963">
    <property type="entry name" value="N_methyl"/>
    <property type="match status" value="1"/>
</dbReference>
<accession>A0A0G1CMH1</accession>
<keyword evidence="1" id="KW-1133">Transmembrane helix</keyword>
<name>A0A0G1CMH1_9BACT</name>
<reference evidence="2 3" key="1">
    <citation type="journal article" date="2015" name="Nature">
        <title>rRNA introns, odd ribosomes, and small enigmatic genomes across a large radiation of phyla.</title>
        <authorList>
            <person name="Brown C.T."/>
            <person name="Hug L.A."/>
            <person name="Thomas B.C."/>
            <person name="Sharon I."/>
            <person name="Castelle C.J."/>
            <person name="Singh A."/>
            <person name="Wilkins M.J."/>
            <person name="Williams K.H."/>
            <person name="Banfield J.F."/>
        </authorList>
    </citation>
    <scope>NUCLEOTIDE SEQUENCE [LARGE SCALE GENOMIC DNA]</scope>
</reference>
<proteinExistence type="predicted"/>
<evidence type="ECO:0000256" key="1">
    <source>
        <dbReference type="SAM" id="Phobius"/>
    </source>
</evidence>
<sequence>MSKAREFIKIILRKYQTGFTLVEILIVIGILGVLSTVGFTFDLETIKQALEVYKSDKGTYIYAVTDTWQNILSPYLSNVPEDPQNTTNGFYYNYVSLGCTGPGPDYSPCARFRLWARLENPPPINPADCPLPETVQCGSNASDTCNYCIHQP</sequence>
<organism evidence="2 3">
    <name type="scientific">Candidatus Gottesmanbacteria bacterium GW2011_GWB1_43_11</name>
    <dbReference type="NCBI Taxonomy" id="1618446"/>
    <lineage>
        <taxon>Bacteria</taxon>
        <taxon>Candidatus Gottesmaniibacteriota</taxon>
    </lineage>
</organism>
<keyword evidence="1" id="KW-0472">Membrane</keyword>
<protein>
    <submittedName>
        <fullName evidence="2">Uncharacterized protein</fullName>
    </submittedName>
</protein>
<evidence type="ECO:0000313" key="2">
    <source>
        <dbReference type="EMBL" id="KKS86714.1"/>
    </source>
</evidence>
<evidence type="ECO:0000313" key="3">
    <source>
        <dbReference type="Proteomes" id="UP000034050"/>
    </source>
</evidence>
<dbReference type="STRING" id="1618446.UV61_C0008G0167"/>
<gene>
    <name evidence="2" type="ORF">UV61_C0008G0167</name>
</gene>
<dbReference type="AlphaFoldDB" id="A0A0G1CMH1"/>
<comment type="caution">
    <text evidence="2">The sequence shown here is derived from an EMBL/GenBank/DDBJ whole genome shotgun (WGS) entry which is preliminary data.</text>
</comment>
<dbReference type="EMBL" id="LCFD01000008">
    <property type="protein sequence ID" value="KKS86714.1"/>
    <property type="molecule type" value="Genomic_DNA"/>
</dbReference>
<dbReference type="InterPro" id="IPR045584">
    <property type="entry name" value="Pilin-like"/>
</dbReference>
<feature type="transmembrane region" description="Helical" evidence="1">
    <location>
        <begin position="21"/>
        <end position="41"/>
    </location>
</feature>
<dbReference type="SUPFAM" id="SSF54523">
    <property type="entry name" value="Pili subunits"/>
    <property type="match status" value="1"/>
</dbReference>
<keyword evidence="1" id="KW-0812">Transmembrane</keyword>
<dbReference type="InterPro" id="IPR012902">
    <property type="entry name" value="N_methyl_site"/>
</dbReference>
<dbReference type="Proteomes" id="UP000034050">
    <property type="component" value="Unassembled WGS sequence"/>
</dbReference>